<name>K2G9A6_9BACI</name>
<evidence type="ECO:0000313" key="1">
    <source>
        <dbReference type="EMBL" id="AKG03270.1"/>
    </source>
</evidence>
<reference evidence="2 3" key="1">
    <citation type="journal article" date="2012" name="J. Bacteriol.">
        <title>Draft Genome Sequence of Salimicrobium sp. Strain MJ3, Isolated from Myulchi-Jeot, Korean Fermented Seafood.</title>
        <authorList>
            <person name="Lee S.H."/>
            <person name="Jung J.Y."/>
            <person name="Jeon C.O."/>
        </authorList>
    </citation>
    <scope>NUCLEOTIDE SEQUENCE [LARGE SCALE GENOMIC DNA]</scope>
    <source>
        <strain evidence="2 3">MJ3</strain>
    </source>
</reference>
<proteinExistence type="predicted"/>
<dbReference type="Proteomes" id="UP000011746">
    <property type="component" value="Unassembled WGS sequence"/>
</dbReference>
<accession>K2G9A6</accession>
<dbReference type="Proteomes" id="UP000092654">
    <property type="component" value="Chromosome"/>
</dbReference>
<keyword evidence="3" id="KW-1185">Reference proteome</keyword>
<gene>
    <name evidence="1" type="ORF">AAV35_013455</name>
    <name evidence="2" type="ORF">MJ3_10711</name>
</gene>
<organism evidence="2 3">
    <name type="scientific">Salimicrobium jeotgali</name>
    <dbReference type="NCBI Taxonomy" id="1230341"/>
    <lineage>
        <taxon>Bacteria</taxon>
        <taxon>Bacillati</taxon>
        <taxon>Bacillota</taxon>
        <taxon>Bacilli</taxon>
        <taxon>Bacillales</taxon>
        <taxon>Bacillaceae</taxon>
        <taxon>Salimicrobium</taxon>
    </lineage>
</organism>
<evidence type="ECO:0000313" key="2">
    <source>
        <dbReference type="EMBL" id="EKE30982.1"/>
    </source>
</evidence>
<reference evidence="4" key="2">
    <citation type="submission" date="2015-06" db="EMBL/GenBank/DDBJ databases">
        <title>Salimicrobium jeotgali MJ3, isolated from Myulchi jeot, a traditional Korean fermented seafood.</title>
        <authorList>
            <person name="Kim K.H."/>
            <person name="Jeon C.O."/>
            <person name="Jin H.M."/>
        </authorList>
    </citation>
    <scope>NUCLEOTIDE SEQUENCE [LARGE SCALE GENOMIC DNA]</scope>
    <source>
        <strain evidence="4">MJ3</strain>
    </source>
</reference>
<dbReference type="STRING" id="1230341.AAV35_013455"/>
<dbReference type="EMBL" id="CP011361">
    <property type="protein sequence ID" value="AKG03270.1"/>
    <property type="molecule type" value="Genomic_DNA"/>
</dbReference>
<sequence length="121" mass="13844">MSQAARISERKSHLSRDRAAYAFISERTLSLFFVQLQLPEAHVLSSTLIFGERPPKSKPPAYASASTRKFPLFMIQLRHSEVRKISWPPCFGPEHPKPGVPAYLRTSKRMAPLFFVIDILY</sequence>
<evidence type="ECO:0000313" key="3">
    <source>
        <dbReference type="Proteomes" id="UP000011746"/>
    </source>
</evidence>
<dbReference type="KEGG" id="sje:AAV35_013455"/>
<evidence type="ECO:0000313" key="4">
    <source>
        <dbReference type="Proteomes" id="UP000092654"/>
    </source>
</evidence>
<protein>
    <submittedName>
        <fullName evidence="2">Uncharacterized protein</fullName>
    </submittedName>
</protein>
<dbReference type="AlphaFoldDB" id="K2G9A6"/>
<dbReference type="EMBL" id="AMPQ01000017">
    <property type="protein sequence ID" value="EKE30982.1"/>
    <property type="molecule type" value="Genomic_DNA"/>
</dbReference>
<reference evidence="1" key="3">
    <citation type="submission" date="2016-11" db="EMBL/GenBank/DDBJ databases">
        <title>Salimicrobium jeotgali MJ3, isolated from Myulchi jeot, a traditional Korean fermented seafood.</title>
        <authorList>
            <person name="Kim K.H."/>
            <person name="Jeon C.O."/>
            <person name="Jin H.M."/>
        </authorList>
    </citation>
    <scope>NUCLEOTIDE SEQUENCE</scope>
    <source>
        <strain evidence="1">MJ3</strain>
    </source>
</reference>